<evidence type="ECO:0000256" key="2">
    <source>
        <dbReference type="ARBA" id="ARBA00023121"/>
    </source>
</evidence>
<evidence type="ECO:0000313" key="6">
    <source>
        <dbReference type="Proteomes" id="UP001153555"/>
    </source>
</evidence>
<dbReference type="PANTHER" id="PTHR33214:SF44">
    <property type="entry name" value="NON-SPECIFIC LIPID TRANSFER PROTEIN GPI-ANCHORED 33"/>
    <property type="match status" value="1"/>
</dbReference>
<dbReference type="EMBL" id="CACSLK010027838">
    <property type="protein sequence ID" value="CAA0833217.1"/>
    <property type="molecule type" value="Genomic_DNA"/>
</dbReference>
<protein>
    <submittedName>
        <fullName evidence="5">Bifunctional inhibitor/lipid-transfer protein/seed storage 2S albumin superfamily protein</fullName>
    </submittedName>
</protein>
<evidence type="ECO:0000256" key="3">
    <source>
        <dbReference type="SAM" id="SignalP"/>
    </source>
</evidence>
<dbReference type="SUPFAM" id="SSF47699">
    <property type="entry name" value="Bifunctional inhibitor/lipid-transfer protein/seed storage 2S albumin"/>
    <property type="match status" value="1"/>
</dbReference>
<keyword evidence="3" id="KW-0732">Signal</keyword>
<dbReference type="Pfam" id="PF00234">
    <property type="entry name" value="Tryp_alpha_amyl"/>
    <property type="match status" value="1"/>
</dbReference>
<dbReference type="Proteomes" id="UP001153555">
    <property type="component" value="Unassembled WGS sequence"/>
</dbReference>
<accession>A0A9N7RM96</accession>
<gene>
    <name evidence="5" type="ORF">SHERM_28485</name>
</gene>
<reference evidence="5" key="1">
    <citation type="submission" date="2019-12" db="EMBL/GenBank/DDBJ databases">
        <authorList>
            <person name="Scholes J."/>
        </authorList>
    </citation>
    <scope>NUCLEOTIDE SEQUENCE</scope>
</reference>
<dbReference type="OrthoDB" id="665742at2759"/>
<dbReference type="AlphaFoldDB" id="A0A9N7RM96"/>
<dbReference type="GO" id="GO:0006869">
    <property type="term" value="P:lipid transport"/>
    <property type="evidence" value="ECO:0007669"/>
    <property type="project" value="InterPro"/>
</dbReference>
<dbReference type="PANTHER" id="PTHR33214">
    <property type="entry name" value="BIFUNCTIONAL INHIBITOR/LIPID-TRANSFER PROTEIN/SEED STORAGE 2S ALBUMIN SUPERFAMILY PROTEIN"/>
    <property type="match status" value="1"/>
</dbReference>
<comment type="caution">
    <text evidence="5">The sequence shown here is derived from an EMBL/GenBank/DDBJ whole genome shotgun (WGS) entry which is preliminary data.</text>
</comment>
<evidence type="ECO:0000313" key="5">
    <source>
        <dbReference type="EMBL" id="CAA0833217.1"/>
    </source>
</evidence>
<dbReference type="Gene3D" id="1.10.110.10">
    <property type="entry name" value="Plant lipid-transfer and hydrophobic proteins"/>
    <property type="match status" value="1"/>
</dbReference>
<keyword evidence="6" id="KW-1185">Reference proteome</keyword>
<feature type="domain" description="Bifunctional inhibitor/plant lipid transfer protein/seed storage helical" evidence="4">
    <location>
        <begin position="36"/>
        <end position="104"/>
    </location>
</feature>
<name>A0A9N7RM96_STRHE</name>
<keyword evidence="1" id="KW-0813">Transport</keyword>
<organism evidence="5 6">
    <name type="scientific">Striga hermonthica</name>
    <name type="common">Purple witchweed</name>
    <name type="synonym">Buchnera hermonthica</name>
    <dbReference type="NCBI Taxonomy" id="68872"/>
    <lineage>
        <taxon>Eukaryota</taxon>
        <taxon>Viridiplantae</taxon>
        <taxon>Streptophyta</taxon>
        <taxon>Embryophyta</taxon>
        <taxon>Tracheophyta</taxon>
        <taxon>Spermatophyta</taxon>
        <taxon>Magnoliopsida</taxon>
        <taxon>eudicotyledons</taxon>
        <taxon>Gunneridae</taxon>
        <taxon>Pentapetalae</taxon>
        <taxon>asterids</taxon>
        <taxon>lamiids</taxon>
        <taxon>Lamiales</taxon>
        <taxon>Orobanchaceae</taxon>
        <taxon>Buchnereae</taxon>
        <taxon>Striga</taxon>
    </lineage>
</organism>
<keyword evidence="2" id="KW-0446">Lipid-binding</keyword>
<evidence type="ECO:0000259" key="4">
    <source>
        <dbReference type="Pfam" id="PF00234"/>
    </source>
</evidence>
<feature type="signal peptide" evidence="3">
    <location>
        <begin position="1"/>
        <end position="33"/>
    </location>
</feature>
<evidence type="ECO:0000256" key="1">
    <source>
        <dbReference type="ARBA" id="ARBA00022448"/>
    </source>
</evidence>
<dbReference type="InterPro" id="IPR033872">
    <property type="entry name" value="nsLTP2"/>
</dbReference>
<proteinExistence type="predicted"/>
<feature type="chain" id="PRO_5040463305" evidence="3">
    <location>
        <begin position="34"/>
        <end position="105"/>
    </location>
</feature>
<dbReference type="InterPro" id="IPR036312">
    <property type="entry name" value="Bifun_inhib/LTP/seed_sf"/>
</dbReference>
<sequence>MTRGSTKTAGVGVTALLMAAVLLLAVLVHETVAVECNDPNQLSSPCMGAIFGSQTPSTECCEKLREQEPCYCTYLKNSLYSTFICSARVQRLAASCNITIPTNCS</sequence>
<dbReference type="GO" id="GO:0008289">
    <property type="term" value="F:lipid binding"/>
    <property type="evidence" value="ECO:0007669"/>
    <property type="project" value="UniProtKB-KW"/>
</dbReference>
<dbReference type="InterPro" id="IPR016140">
    <property type="entry name" value="Bifunc_inhib/LTP/seed_store"/>
</dbReference>